<dbReference type="PANTHER" id="PTHR43694">
    <property type="entry name" value="RIBONUCLEASE J"/>
    <property type="match status" value="1"/>
</dbReference>
<accession>A0A0G1BAX4</accession>
<sequence>GDVGNIVLRDRKVMAEEGIVLVVVPVDARTSQLAGEPDIVSRGFVFEKESEGLLNGAKNVVKSVLADHPDSILDWRFTRRHIEENLERYFYEETQRRPMVLPVIVEV</sequence>
<proteinExistence type="predicted"/>
<dbReference type="EMBL" id="LCEJ01000023">
    <property type="protein sequence ID" value="KKS70422.1"/>
    <property type="molecule type" value="Genomic_DNA"/>
</dbReference>
<reference evidence="2 3" key="1">
    <citation type="journal article" date="2015" name="Nature">
        <title>rRNA introns, odd ribosomes, and small enigmatic genomes across a large radiation of phyla.</title>
        <authorList>
            <person name="Brown C.T."/>
            <person name="Hug L.A."/>
            <person name="Thomas B.C."/>
            <person name="Sharon I."/>
            <person name="Castelle C.J."/>
            <person name="Singh A."/>
            <person name="Wilkins M.J."/>
            <person name="Williams K.H."/>
            <person name="Banfield J.F."/>
        </authorList>
    </citation>
    <scope>NUCLEOTIDE SEQUENCE [LARGE SCALE GENOMIC DNA]</scope>
</reference>
<dbReference type="InterPro" id="IPR041636">
    <property type="entry name" value="RNase_J_C"/>
</dbReference>
<keyword evidence="2" id="KW-0378">Hydrolase</keyword>
<feature type="domain" description="Ribonuclease J C-terminal" evidence="1">
    <location>
        <begin position="7"/>
        <end position="107"/>
    </location>
</feature>
<name>A0A0G1BAX4_9BACT</name>
<evidence type="ECO:0000313" key="2">
    <source>
        <dbReference type="EMBL" id="KKS70422.1"/>
    </source>
</evidence>
<comment type="caution">
    <text evidence="2">The sequence shown here is derived from an EMBL/GenBank/DDBJ whole genome shotgun (WGS) entry which is preliminary data.</text>
</comment>
<dbReference type="Gene3D" id="3.10.20.580">
    <property type="match status" value="1"/>
</dbReference>
<evidence type="ECO:0000259" key="1">
    <source>
        <dbReference type="Pfam" id="PF17770"/>
    </source>
</evidence>
<dbReference type="Pfam" id="PF17770">
    <property type="entry name" value="RNase_J_C"/>
    <property type="match status" value="1"/>
</dbReference>
<dbReference type="AlphaFoldDB" id="A0A0G1BAX4"/>
<dbReference type="PATRIC" id="fig|1618425.3.peg.448"/>
<organism evidence="2 3">
    <name type="scientific">Candidatus Daviesbacteria bacterium GW2011_GWA2_42_7</name>
    <dbReference type="NCBI Taxonomy" id="1618425"/>
    <lineage>
        <taxon>Bacteria</taxon>
        <taxon>Candidatus Daviesiibacteriota</taxon>
    </lineage>
</organism>
<dbReference type="GO" id="GO:0016787">
    <property type="term" value="F:hydrolase activity"/>
    <property type="evidence" value="ECO:0007669"/>
    <property type="project" value="UniProtKB-KW"/>
</dbReference>
<feature type="non-terminal residue" evidence="2">
    <location>
        <position position="1"/>
    </location>
</feature>
<dbReference type="PANTHER" id="PTHR43694:SF1">
    <property type="entry name" value="RIBONUCLEASE J"/>
    <property type="match status" value="1"/>
</dbReference>
<protein>
    <submittedName>
        <fullName evidence="2">Zn-dependent hydrolase beta-lactamase superfamily</fullName>
    </submittedName>
</protein>
<evidence type="ECO:0000313" key="3">
    <source>
        <dbReference type="Proteomes" id="UP000034785"/>
    </source>
</evidence>
<gene>
    <name evidence="2" type="ORF">UV41_C0023G0001</name>
</gene>
<dbReference type="Proteomes" id="UP000034785">
    <property type="component" value="Unassembled WGS sequence"/>
</dbReference>